<evidence type="ECO:0000256" key="5">
    <source>
        <dbReference type="ARBA" id="ARBA00023204"/>
    </source>
</evidence>
<dbReference type="GO" id="GO:0042276">
    <property type="term" value="P:error-prone translesion synthesis"/>
    <property type="evidence" value="ECO:0007669"/>
    <property type="project" value="TreeGrafter"/>
</dbReference>
<proteinExistence type="predicted"/>
<evidence type="ECO:0000256" key="2">
    <source>
        <dbReference type="ARBA" id="ARBA00022679"/>
    </source>
</evidence>
<gene>
    <name evidence="8" type="ORF">MANT1106_LOCUS15234</name>
</gene>
<keyword evidence="4" id="KW-0227">DNA damage</keyword>
<dbReference type="GO" id="GO:0006281">
    <property type="term" value="P:DNA repair"/>
    <property type="evidence" value="ECO:0007669"/>
    <property type="project" value="UniProtKB-KW"/>
</dbReference>
<comment type="subcellular location">
    <subcellularLocation>
        <location evidence="1">Nucleus</location>
    </subcellularLocation>
</comment>
<dbReference type="EMBL" id="HBFC01025177">
    <property type="protein sequence ID" value="CAD8712547.1"/>
    <property type="molecule type" value="Transcribed_RNA"/>
</dbReference>
<feature type="compositionally biased region" description="Pro residues" evidence="7">
    <location>
        <begin position="194"/>
        <end position="203"/>
    </location>
</feature>
<dbReference type="InterPro" id="IPR052230">
    <property type="entry name" value="DNA_polymerase_eta"/>
</dbReference>
<dbReference type="GO" id="GO:0003887">
    <property type="term" value="F:DNA-directed DNA polymerase activity"/>
    <property type="evidence" value="ECO:0007669"/>
    <property type="project" value="TreeGrafter"/>
</dbReference>
<evidence type="ECO:0000256" key="3">
    <source>
        <dbReference type="ARBA" id="ARBA00022723"/>
    </source>
</evidence>
<dbReference type="GO" id="GO:0046872">
    <property type="term" value="F:metal ion binding"/>
    <property type="evidence" value="ECO:0007669"/>
    <property type="project" value="UniProtKB-KW"/>
</dbReference>
<keyword evidence="3" id="KW-0479">Metal-binding</keyword>
<accession>A0A7S0XB68</accession>
<keyword evidence="5" id="KW-0234">DNA repair</keyword>
<feature type="region of interest" description="Disordered" evidence="7">
    <location>
        <begin position="177"/>
        <end position="210"/>
    </location>
</feature>
<reference evidence="8" key="1">
    <citation type="submission" date="2021-01" db="EMBL/GenBank/DDBJ databases">
        <authorList>
            <person name="Corre E."/>
            <person name="Pelletier E."/>
            <person name="Niang G."/>
            <person name="Scheremetjew M."/>
            <person name="Finn R."/>
            <person name="Kale V."/>
            <person name="Holt S."/>
            <person name="Cochrane G."/>
            <person name="Meng A."/>
            <person name="Brown T."/>
            <person name="Cohen L."/>
        </authorList>
    </citation>
    <scope>NUCLEOTIDE SEQUENCE</scope>
    <source>
        <strain evidence="8">SL-175</strain>
    </source>
</reference>
<dbReference type="GO" id="GO:0009314">
    <property type="term" value="P:response to radiation"/>
    <property type="evidence" value="ECO:0007669"/>
    <property type="project" value="TreeGrafter"/>
</dbReference>
<organism evidence="8">
    <name type="scientific">Mantoniella antarctica</name>
    <dbReference type="NCBI Taxonomy" id="81844"/>
    <lineage>
        <taxon>Eukaryota</taxon>
        <taxon>Viridiplantae</taxon>
        <taxon>Chlorophyta</taxon>
        <taxon>Mamiellophyceae</taxon>
        <taxon>Mamiellales</taxon>
        <taxon>Mamiellaceae</taxon>
        <taxon>Mantoniella</taxon>
    </lineage>
</organism>
<dbReference type="AlphaFoldDB" id="A0A7S0XB68"/>
<evidence type="ECO:0000256" key="6">
    <source>
        <dbReference type="ARBA" id="ARBA00023242"/>
    </source>
</evidence>
<feature type="compositionally biased region" description="Basic and acidic residues" evidence="7">
    <location>
        <begin position="434"/>
        <end position="444"/>
    </location>
</feature>
<dbReference type="GO" id="GO:0005634">
    <property type="term" value="C:nucleus"/>
    <property type="evidence" value="ECO:0007669"/>
    <property type="project" value="UniProtKB-SubCell"/>
</dbReference>
<feature type="region of interest" description="Disordered" evidence="7">
    <location>
        <begin position="354"/>
        <end position="471"/>
    </location>
</feature>
<protein>
    <submittedName>
        <fullName evidence="8">Uncharacterized protein</fullName>
    </submittedName>
</protein>
<dbReference type="PANTHER" id="PTHR45873:SF1">
    <property type="entry name" value="DNA POLYMERASE ETA"/>
    <property type="match status" value="1"/>
</dbReference>
<feature type="compositionally biased region" description="Acidic residues" evidence="7">
    <location>
        <begin position="354"/>
        <end position="376"/>
    </location>
</feature>
<dbReference type="GO" id="GO:0005657">
    <property type="term" value="C:replication fork"/>
    <property type="evidence" value="ECO:0007669"/>
    <property type="project" value="TreeGrafter"/>
</dbReference>
<evidence type="ECO:0000256" key="7">
    <source>
        <dbReference type="SAM" id="MobiDB-lite"/>
    </source>
</evidence>
<feature type="compositionally biased region" description="Pro residues" evidence="7">
    <location>
        <begin position="457"/>
        <end position="469"/>
    </location>
</feature>
<evidence type="ECO:0000313" key="8">
    <source>
        <dbReference type="EMBL" id="CAD8712547.1"/>
    </source>
</evidence>
<keyword evidence="2" id="KW-0808">Transferase</keyword>
<dbReference type="GO" id="GO:0035861">
    <property type="term" value="C:site of double-strand break"/>
    <property type="evidence" value="ECO:0007669"/>
    <property type="project" value="TreeGrafter"/>
</dbReference>
<evidence type="ECO:0000256" key="1">
    <source>
        <dbReference type="ARBA" id="ARBA00004123"/>
    </source>
</evidence>
<evidence type="ECO:0000256" key="4">
    <source>
        <dbReference type="ARBA" id="ARBA00022763"/>
    </source>
</evidence>
<feature type="compositionally biased region" description="Gly residues" evidence="7">
    <location>
        <begin position="533"/>
        <end position="547"/>
    </location>
</feature>
<dbReference type="PANTHER" id="PTHR45873">
    <property type="entry name" value="DNA POLYMERASE ETA"/>
    <property type="match status" value="1"/>
</dbReference>
<feature type="region of interest" description="Disordered" evidence="7">
    <location>
        <begin position="515"/>
        <end position="553"/>
    </location>
</feature>
<feature type="compositionally biased region" description="Basic residues" evidence="7">
    <location>
        <begin position="395"/>
        <end position="404"/>
    </location>
</feature>
<sequence>MASVASKPDGVLVVSTQQDVAALLARTPAARLPGCSGAVAARLQTELGARVASDLAGMLPARLTAALGLAPAVAAQLAAAAAGECESPVVHSSGGNRSVGVHMTLTATPRAMPAGAANQVSAAGGRAGMFEPLRAGESARVAGLLGDMGLDLSGRVVDLASVEGRWPNTLTVTCVLRGGGGGGSDDSRCSHSGPFPPPPPPLPSRNASGSIAGVPSDANNTAPAAAAAVAAACDAKASAEAAELELGLAVTEAAAGLTRVLTARRHGALVMKLSLVASNFRVGTSEVARRTVAAAAAAAAPQLTAFFSAAPAAPAAPIAPRNDRSVVGLPPAAAVAAEDVDERRLDQGAAEDIAAEAETEEEKEGAEEEEDEEEGELSPPFYHNPTVRADEPRSTHRWRSRGSRSSRGSAGAAQDETDVDVNELGEQTHLFVHQQERQPDESEKVALGVDFESTPPVSHPPNHHPPSPVPVSVLKRSPLEWCEDGSRPLSATTMLRALGAGDAEGEEVSRALRRRLERVHPVYDSDAVDPRSGGRGGGSGSGGGRGGRQLSAT</sequence>
<name>A0A7S0XB68_9CHLO</name>
<keyword evidence="6" id="KW-0539">Nucleus</keyword>